<dbReference type="Pfam" id="PF11746">
    <property type="entry name" value="DUF3303"/>
    <property type="match status" value="1"/>
</dbReference>
<reference evidence="1" key="1">
    <citation type="journal article" date="2014" name="Int. J. Syst. Evol. Microbiol.">
        <title>Complete genome sequence of Corynebacterium casei LMG S-19264T (=DSM 44701T), isolated from a smear-ripened cheese.</title>
        <authorList>
            <consortium name="US DOE Joint Genome Institute (JGI-PGF)"/>
            <person name="Walter F."/>
            <person name="Albersmeier A."/>
            <person name="Kalinowski J."/>
            <person name="Ruckert C."/>
        </authorList>
    </citation>
    <scope>NUCLEOTIDE SEQUENCE</scope>
    <source>
        <strain evidence="1">JCM 4059</strain>
    </source>
</reference>
<organism evidence="1 2">
    <name type="scientific">Streptomyces mashuensis</name>
    <dbReference type="NCBI Taxonomy" id="33904"/>
    <lineage>
        <taxon>Bacteria</taxon>
        <taxon>Bacillati</taxon>
        <taxon>Actinomycetota</taxon>
        <taxon>Actinomycetes</taxon>
        <taxon>Kitasatosporales</taxon>
        <taxon>Streptomycetaceae</taxon>
        <taxon>Streptomyces</taxon>
    </lineage>
</organism>
<protein>
    <submittedName>
        <fullName evidence="1">Uncharacterized protein</fullName>
    </submittedName>
</protein>
<evidence type="ECO:0000313" key="1">
    <source>
        <dbReference type="EMBL" id="GHF25383.1"/>
    </source>
</evidence>
<accession>A0A919ASX4</accession>
<dbReference type="Proteomes" id="UP000638313">
    <property type="component" value="Unassembled WGS sequence"/>
</dbReference>
<dbReference type="RefSeq" id="WP_190127462.1">
    <property type="nucleotide sequence ID" value="NZ_BNBD01000001.1"/>
</dbReference>
<dbReference type="AlphaFoldDB" id="A0A919ASX4"/>
<gene>
    <name evidence="1" type="ORF">GCM10010218_02580</name>
</gene>
<evidence type="ECO:0000313" key="2">
    <source>
        <dbReference type="Proteomes" id="UP000638313"/>
    </source>
</evidence>
<reference evidence="1" key="2">
    <citation type="submission" date="2020-09" db="EMBL/GenBank/DDBJ databases">
        <authorList>
            <person name="Sun Q."/>
            <person name="Ohkuma M."/>
        </authorList>
    </citation>
    <scope>NUCLEOTIDE SEQUENCE</scope>
    <source>
        <strain evidence="1">JCM 4059</strain>
    </source>
</reference>
<dbReference type="EMBL" id="BNBD01000001">
    <property type="protein sequence ID" value="GHF25383.1"/>
    <property type="molecule type" value="Genomic_DNA"/>
</dbReference>
<name>A0A919ASX4_9ACTN</name>
<comment type="caution">
    <text evidence="1">The sequence shown here is derived from an EMBL/GenBank/DDBJ whole genome shotgun (WGS) entry which is preliminary data.</text>
</comment>
<dbReference type="InterPro" id="IPR021734">
    <property type="entry name" value="DUF3303"/>
</dbReference>
<keyword evidence="2" id="KW-1185">Reference proteome</keyword>
<proteinExistence type="predicted"/>
<sequence>MRTLLRARLDTHAGNEVIRDGTMPDAVQGLLDELKPEAAYFAAMDGGRTCLMVFDLDDPSRIPAVAEKLFLDLEAEVELVPVMNHEDLKKGLAALKKG</sequence>